<evidence type="ECO:0000256" key="5">
    <source>
        <dbReference type="ARBA" id="ARBA00022618"/>
    </source>
</evidence>
<dbReference type="Gene3D" id="1.10.150.130">
    <property type="match status" value="1"/>
</dbReference>
<dbReference type="InterPro" id="IPR002104">
    <property type="entry name" value="Integrase_catalytic"/>
</dbReference>
<feature type="active site" evidence="11">
    <location>
        <position position="149"/>
    </location>
</feature>
<proteinExistence type="inferred from homology"/>
<dbReference type="RefSeq" id="WP_348758742.1">
    <property type="nucleotide sequence ID" value="NZ_OZ026884.1"/>
</dbReference>
<evidence type="ECO:0000313" key="14">
    <source>
        <dbReference type="EMBL" id="CAL1239155.1"/>
    </source>
</evidence>
<feature type="active site" evidence="11">
    <location>
        <position position="174"/>
    </location>
</feature>
<evidence type="ECO:0000256" key="8">
    <source>
        <dbReference type="ARBA" id="ARBA00023125"/>
    </source>
</evidence>
<dbReference type="InterPro" id="IPR011010">
    <property type="entry name" value="DNA_brk_join_enz"/>
</dbReference>
<keyword evidence="15" id="KW-1185">Reference proteome</keyword>
<feature type="domain" description="Core-binding (CB)" evidence="13">
    <location>
        <begin position="3"/>
        <end position="89"/>
    </location>
</feature>
<dbReference type="Pfam" id="PF00589">
    <property type="entry name" value="Phage_integrase"/>
    <property type="match status" value="1"/>
</dbReference>
<organism evidence="14 15">
    <name type="scientific">Candidatus Methylocalor cossyra</name>
    <dbReference type="NCBI Taxonomy" id="3108543"/>
    <lineage>
        <taxon>Bacteria</taxon>
        <taxon>Pseudomonadati</taxon>
        <taxon>Pseudomonadota</taxon>
        <taxon>Gammaproteobacteria</taxon>
        <taxon>Methylococcales</taxon>
        <taxon>Methylococcaceae</taxon>
        <taxon>Candidatus Methylocalor</taxon>
    </lineage>
</organism>
<dbReference type="Gene3D" id="1.10.443.10">
    <property type="entry name" value="Intergrase catalytic core"/>
    <property type="match status" value="1"/>
</dbReference>
<evidence type="ECO:0000256" key="4">
    <source>
        <dbReference type="ARBA" id="ARBA00022490"/>
    </source>
</evidence>
<dbReference type="InterPro" id="IPR004107">
    <property type="entry name" value="Integrase_SAM-like_N"/>
</dbReference>
<dbReference type="PROSITE" id="PS51900">
    <property type="entry name" value="CB"/>
    <property type="match status" value="1"/>
</dbReference>
<dbReference type="InterPro" id="IPR011931">
    <property type="entry name" value="Recomb_XerC"/>
</dbReference>
<comment type="subcellular location">
    <subcellularLocation>
        <location evidence="1 11">Cytoplasm</location>
    </subcellularLocation>
</comment>
<dbReference type="InterPro" id="IPR010998">
    <property type="entry name" value="Integrase_recombinase_N"/>
</dbReference>
<accession>A0ABM9NEX5</accession>
<keyword evidence="10 11" id="KW-0131">Cell cycle</keyword>
<comment type="function">
    <text evidence="11">Site-specific tyrosine recombinase, which acts by catalyzing the cutting and rejoining of the recombining DNA molecules. The XerC-XerD complex is essential to convert dimers of the bacterial chromosome into monomers to permit their segregation at cell division. It also contributes to the segregational stability of plasmids.</text>
</comment>
<dbReference type="InterPro" id="IPR044068">
    <property type="entry name" value="CB"/>
</dbReference>
<feature type="domain" description="Tyr recombinase" evidence="12">
    <location>
        <begin position="110"/>
        <end position="291"/>
    </location>
</feature>
<dbReference type="NCBIfam" id="NF001399">
    <property type="entry name" value="PRK00283.1"/>
    <property type="match status" value="1"/>
</dbReference>
<dbReference type="Pfam" id="PF02899">
    <property type="entry name" value="Phage_int_SAM_1"/>
    <property type="match status" value="1"/>
</dbReference>
<dbReference type="HAMAP" id="MF_01808">
    <property type="entry name" value="Recomb_XerC_XerD"/>
    <property type="match status" value="1"/>
</dbReference>
<gene>
    <name evidence="11 14" type="primary">xerC</name>
    <name evidence="14" type="ORF">MECH1_V1_0379</name>
</gene>
<comment type="subunit">
    <text evidence="11">Forms a cyclic heterotetrameric complex composed of two molecules of XerC and two molecules of XerD.</text>
</comment>
<reference evidence="14 15" key="1">
    <citation type="submission" date="2024-04" db="EMBL/GenBank/DDBJ databases">
        <authorList>
            <person name="Cremers G."/>
        </authorList>
    </citation>
    <scope>NUCLEOTIDE SEQUENCE [LARGE SCALE GENOMIC DNA]</scope>
    <source>
        <strain evidence="14">MeCH1-AG</strain>
    </source>
</reference>
<dbReference type="EMBL" id="OZ026884">
    <property type="protein sequence ID" value="CAL1239155.1"/>
    <property type="molecule type" value="Genomic_DNA"/>
</dbReference>
<evidence type="ECO:0000256" key="2">
    <source>
        <dbReference type="ARBA" id="ARBA00006657"/>
    </source>
</evidence>
<evidence type="ECO:0000259" key="13">
    <source>
        <dbReference type="PROSITE" id="PS51900"/>
    </source>
</evidence>
<name>A0ABM9NEX5_9GAMM</name>
<dbReference type="InterPro" id="IPR050090">
    <property type="entry name" value="Tyrosine_recombinase_XerCD"/>
</dbReference>
<comment type="similarity">
    <text evidence="2 11">Belongs to the 'phage' integrase family. XerC subfamily.</text>
</comment>
<dbReference type="PROSITE" id="PS51898">
    <property type="entry name" value="TYR_RECOMBINASE"/>
    <property type="match status" value="1"/>
</dbReference>
<keyword evidence="8 11" id="KW-0238">DNA-binding</keyword>
<dbReference type="InterPro" id="IPR023009">
    <property type="entry name" value="Tyrosine_recombinase_XerC/XerD"/>
</dbReference>
<keyword evidence="7 11" id="KW-0229">DNA integration</keyword>
<evidence type="ECO:0000256" key="6">
    <source>
        <dbReference type="ARBA" id="ARBA00022829"/>
    </source>
</evidence>
<evidence type="ECO:0000256" key="11">
    <source>
        <dbReference type="HAMAP-Rule" id="MF_01808"/>
    </source>
</evidence>
<keyword evidence="6 11" id="KW-0159">Chromosome partition</keyword>
<evidence type="ECO:0000256" key="9">
    <source>
        <dbReference type="ARBA" id="ARBA00023172"/>
    </source>
</evidence>
<keyword evidence="9 11" id="KW-0233">DNA recombination</keyword>
<keyword evidence="5 11" id="KW-0132">Cell division</keyword>
<sequence>MSGEAEQQLAAFLEALQVQRRASPHTVAAYAGDLERLRRFCREHGISAWPELDPARLRDYLARRHRAGIGSRSLQRELSAIRSLFDFLVERRQATHNPARGLRAPKAARRLPRPLDVDQMGALLDAIPETPLELRDLAMWELFYSSGLRLSELTGLDVQDLDLDDGQVRVRHGKGGKTRLVPVGRQASAALGRWLAIRPGIAAPDQAALFVSGRGGRIAPRTVQVRLERWRRKLTLPESVHPHRLRHSFASHLLESSGDLRAVQELLGHAQLSTTQVYTHLDFQHLAAVYDRAHPRAKKRRGSPPVT</sequence>
<evidence type="ECO:0000256" key="7">
    <source>
        <dbReference type="ARBA" id="ARBA00022908"/>
    </source>
</evidence>
<dbReference type="InterPro" id="IPR013762">
    <property type="entry name" value="Integrase-like_cat_sf"/>
</dbReference>
<evidence type="ECO:0000256" key="1">
    <source>
        <dbReference type="ARBA" id="ARBA00004496"/>
    </source>
</evidence>
<dbReference type="PANTHER" id="PTHR30349">
    <property type="entry name" value="PHAGE INTEGRASE-RELATED"/>
    <property type="match status" value="1"/>
</dbReference>
<feature type="active site" evidence="11">
    <location>
        <position position="243"/>
    </location>
</feature>
<feature type="active site" evidence="11">
    <location>
        <position position="246"/>
    </location>
</feature>
<protein>
    <recommendedName>
        <fullName evidence="3 11">Tyrosine recombinase XerC</fullName>
    </recommendedName>
</protein>
<dbReference type="NCBIfam" id="TIGR02224">
    <property type="entry name" value="recomb_XerC"/>
    <property type="match status" value="1"/>
</dbReference>
<evidence type="ECO:0000256" key="3">
    <source>
        <dbReference type="ARBA" id="ARBA00015804"/>
    </source>
</evidence>
<dbReference type="CDD" id="cd00798">
    <property type="entry name" value="INT_XerDC_C"/>
    <property type="match status" value="1"/>
</dbReference>
<dbReference type="PANTHER" id="PTHR30349:SF81">
    <property type="entry name" value="TYROSINE RECOMBINASE XERC"/>
    <property type="match status" value="1"/>
</dbReference>
<evidence type="ECO:0000313" key="15">
    <source>
        <dbReference type="Proteomes" id="UP001497493"/>
    </source>
</evidence>
<evidence type="ECO:0000259" key="12">
    <source>
        <dbReference type="PROSITE" id="PS51898"/>
    </source>
</evidence>
<evidence type="ECO:0000256" key="10">
    <source>
        <dbReference type="ARBA" id="ARBA00023306"/>
    </source>
</evidence>
<feature type="active site" description="O-(3'-phospho-DNA)-tyrosine intermediate" evidence="11">
    <location>
        <position position="278"/>
    </location>
</feature>
<dbReference type="Proteomes" id="UP001497493">
    <property type="component" value="Chromosome"/>
</dbReference>
<feature type="active site" evidence="11">
    <location>
        <position position="269"/>
    </location>
</feature>
<keyword evidence="4 11" id="KW-0963">Cytoplasm</keyword>
<dbReference type="SUPFAM" id="SSF56349">
    <property type="entry name" value="DNA breaking-rejoining enzymes"/>
    <property type="match status" value="1"/>
</dbReference>